<sequence>MIKEEESTSVKVRPLNTSYGESWDEAKKRAIARPGTKAIGE</sequence>
<accession>A0A8J2YCD8</accession>
<gene>
    <name evidence="1" type="ORF">GCM10011571_05110</name>
</gene>
<dbReference type="AlphaFoldDB" id="A0A8J2YCD8"/>
<evidence type="ECO:0000313" key="1">
    <source>
        <dbReference type="EMBL" id="GGE06918.1"/>
    </source>
</evidence>
<organism evidence="1 2">
    <name type="scientific">Marinithermofilum abyssi</name>
    <dbReference type="NCBI Taxonomy" id="1571185"/>
    <lineage>
        <taxon>Bacteria</taxon>
        <taxon>Bacillati</taxon>
        <taxon>Bacillota</taxon>
        <taxon>Bacilli</taxon>
        <taxon>Bacillales</taxon>
        <taxon>Thermoactinomycetaceae</taxon>
        <taxon>Marinithermofilum</taxon>
    </lineage>
</organism>
<protein>
    <submittedName>
        <fullName evidence="1">Uncharacterized protein</fullName>
    </submittedName>
</protein>
<proteinExistence type="predicted"/>
<name>A0A8J2YCD8_9BACL</name>
<dbReference type="EMBL" id="BMHQ01000002">
    <property type="protein sequence ID" value="GGE06918.1"/>
    <property type="molecule type" value="Genomic_DNA"/>
</dbReference>
<dbReference type="Proteomes" id="UP000625210">
    <property type="component" value="Unassembled WGS sequence"/>
</dbReference>
<reference evidence="1" key="2">
    <citation type="submission" date="2020-09" db="EMBL/GenBank/DDBJ databases">
        <authorList>
            <person name="Sun Q."/>
            <person name="Zhou Y."/>
        </authorList>
    </citation>
    <scope>NUCLEOTIDE SEQUENCE</scope>
    <source>
        <strain evidence="1">CGMCC 1.15179</strain>
    </source>
</reference>
<keyword evidence="2" id="KW-1185">Reference proteome</keyword>
<reference evidence="1" key="1">
    <citation type="journal article" date="2014" name="Int. J. Syst. Evol. Microbiol.">
        <title>Complete genome sequence of Corynebacterium casei LMG S-19264T (=DSM 44701T), isolated from a smear-ripened cheese.</title>
        <authorList>
            <consortium name="US DOE Joint Genome Institute (JGI-PGF)"/>
            <person name="Walter F."/>
            <person name="Albersmeier A."/>
            <person name="Kalinowski J."/>
            <person name="Ruckert C."/>
        </authorList>
    </citation>
    <scope>NUCLEOTIDE SEQUENCE</scope>
    <source>
        <strain evidence="1">CGMCC 1.15179</strain>
    </source>
</reference>
<comment type="caution">
    <text evidence="1">The sequence shown here is derived from an EMBL/GenBank/DDBJ whole genome shotgun (WGS) entry which is preliminary data.</text>
</comment>
<evidence type="ECO:0000313" key="2">
    <source>
        <dbReference type="Proteomes" id="UP000625210"/>
    </source>
</evidence>